<dbReference type="AlphaFoldDB" id="A0A8G2BHS9"/>
<evidence type="ECO:0000313" key="5">
    <source>
        <dbReference type="EMBL" id="SDF51359.1"/>
    </source>
</evidence>
<reference evidence="5 6" key="1">
    <citation type="submission" date="2016-10" db="EMBL/GenBank/DDBJ databases">
        <authorList>
            <person name="Varghese N."/>
            <person name="Submissions S."/>
        </authorList>
    </citation>
    <scope>NUCLEOTIDE SEQUENCE [LARGE SCALE GENOMIC DNA]</scope>
    <source>
        <strain evidence="5 6">DSM 18839</strain>
    </source>
</reference>
<comment type="similarity">
    <text evidence="1">Belongs to the HMG-CoA lyase family.</text>
</comment>
<dbReference type="GO" id="GO:0004419">
    <property type="term" value="F:hydroxymethylglutaryl-CoA lyase activity"/>
    <property type="evidence" value="ECO:0007669"/>
    <property type="project" value="TreeGrafter"/>
</dbReference>
<dbReference type="GO" id="GO:0006552">
    <property type="term" value="P:L-leucine catabolic process"/>
    <property type="evidence" value="ECO:0007669"/>
    <property type="project" value="TreeGrafter"/>
</dbReference>
<dbReference type="SUPFAM" id="SSF51569">
    <property type="entry name" value="Aldolase"/>
    <property type="match status" value="1"/>
</dbReference>
<sequence>MSDPVEVCPVEICDVAPRDGFQVIKEPIPTETKVKVVELLAQAGLTRIETGAFVSPVHVPQMADTAEVHRLAKVGSDVRLSTLVPNLRGAQDAFAAGIPDIVYVFSISESHNNANVRRPVEASIGQLGEVIARGRDVPGFRLRANLATVFDCPFEGTTDPDAVYAAIETVLGFGAPVEFGLCDTTGRAIPDQVAEVCATVLKRFSGDGIGWAYHGHDTFGLGVANALYAYQAGIGVFDSAAAGLGGCPFAPGATGNTATEDLVFTFENMGIATGIDLDRLLDAAEVVAEVPGAETGGHLRTVPRRRALRAA</sequence>
<organism evidence="5 6">
    <name type="scientific">Thalassobaculum litoreum DSM 18839</name>
    <dbReference type="NCBI Taxonomy" id="1123362"/>
    <lineage>
        <taxon>Bacteria</taxon>
        <taxon>Pseudomonadati</taxon>
        <taxon>Pseudomonadota</taxon>
        <taxon>Alphaproteobacteria</taxon>
        <taxon>Rhodospirillales</taxon>
        <taxon>Thalassobaculaceae</taxon>
        <taxon>Thalassobaculum</taxon>
    </lineage>
</organism>
<dbReference type="Pfam" id="PF00682">
    <property type="entry name" value="HMGL-like"/>
    <property type="match status" value="1"/>
</dbReference>
<dbReference type="NCBIfam" id="NF004283">
    <property type="entry name" value="PRK05692.1"/>
    <property type="match status" value="1"/>
</dbReference>
<protein>
    <submittedName>
        <fullName evidence="5">Hydroxymethylglutaryl-CoA lyase</fullName>
    </submittedName>
</protein>
<evidence type="ECO:0000256" key="2">
    <source>
        <dbReference type="ARBA" id="ARBA00022723"/>
    </source>
</evidence>
<comment type="caution">
    <text evidence="5">The sequence shown here is derived from an EMBL/GenBank/DDBJ whole genome shotgun (WGS) entry which is preliminary data.</text>
</comment>
<dbReference type="RefSeq" id="WP_093149331.1">
    <property type="nucleotide sequence ID" value="NZ_FNBW01000004.1"/>
</dbReference>
<dbReference type="PANTHER" id="PTHR42738">
    <property type="entry name" value="HYDROXYMETHYLGLUTARYL-COA LYASE"/>
    <property type="match status" value="1"/>
</dbReference>
<evidence type="ECO:0000259" key="4">
    <source>
        <dbReference type="PROSITE" id="PS50991"/>
    </source>
</evidence>
<gene>
    <name evidence="5" type="ORF">SAMN05660686_01497</name>
</gene>
<dbReference type="CDD" id="cd07938">
    <property type="entry name" value="DRE_TIM_HMGL"/>
    <property type="match status" value="1"/>
</dbReference>
<accession>A0A8G2BHS9</accession>
<dbReference type="GO" id="GO:0046872">
    <property type="term" value="F:metal ion binding"/>
    <property type="evidence" value="ECO:0007669"/>
    <property type="project" value="UniProtKB-KW"/>
</dbReference>
<dbReference type="Gene3D" id="3.20.20.70">
    <property type="entry name" value="Aldolase class I"/>
    <property type="match status" value="1"/>
</dbReference>
<keyword evidence="6" id="KW-1185">Reference proteome</keyword>
<dbReference type="InterPro" id="IPR000891">
    <property type="entry name" value="PYR_CT"/>
</dbReference>
<evidence type="ECO:0000256" key="3">
    <source>
        <dbReference type="ARBA" id="ARBA00023239"/>
    </source>
</evidence>
<dbReference type="InterPro" id="IPR013785">
    <property type="entry name" value="Aldolase_TIM"/>
</dbReference>
<proteinExistence type="inferred from homology"/>
<dbReference type="Proteomes" id="UP000198615">
    <property type="component" value="Unassembled WGS sequence"/>
</dbReference>
<evidence type="ECO:0000256" key="1">
    <source>
        <dbReference type="ARBA" id="ARBA00009405"/>
    </source>
</evidence>
<dbReference type="PANTHER" id="PTHR42738:SF7">
    <property type="entry name" value="HYDROXYMETHYLGLUTARYL-COA LYASE"/>
    <property type="match status" value="1"/>
</dbReference>
<dbReference type="GO" id="GO:0046951">
    <property type="term" value="P:ketone body biosynthetic process"/>
    <property type="evidence" value="ECO:0007669"/>
    <property type="project" value="TreeGrafter"/>
</dbReference>
<dbReference type="PROSITE" id="PS50991">
    <property type="entry name" value="PYR_CT"/>
    <property type="match status" value="1"/>
</dbReference>
<dbReference type="OrthoDB" id="9784013at2"/>
<dbReference type="EMBL" id="FNBW01000004">
    <property type="protein sequence ID" value="SDF51359.1"/>
    <property type="molecule type" value="Genomic_DNA"/>
</dbReference>
<keyword evidence="3 5" id="KW-0456">Lyase</keyword>
<evidence type="ECO:0000313" key="6">
    <source>
        <dbReference type="Proteomes" id="UP000198615"/>
    </source>
</evidence>
<name>A0A8G2BHS9_9PROT</name>
<keyword evidence="2" id="KW-0479">Metal-binding</keyword>
<feature type="domain" description="Pyruvate carboxyltransferase" evidence="4">
    <location>
        <begin position="10"/>
        <end position="281"/>
    </location>
</feature>
<dbReference type="InterPro" id="IPR043594">
    <property type="entry name" value="HMGL"/>
</dbReference>